<feature type="region of interest" description="Disordered" evidence="1">
    <location>
        <begin position="95"/>
        <end position="119"/>
    </location>
</feature>
<evidence type="ECO:0000256" key="1">
    <source>
        <dbReference type="SAM" id="MobiDB-lite"/>
    </source>
</evidence>
<name>A0A1I7S3F6_BURXY</name>
<dbReference type="OrthoDB" id="10413910at2759"/>
<dbReference type="Proteomes" id="UP000095284">
    <property type="component" value="Unplaced"/>
</dbReference>
<feature type="compositionally biased region" description="Polar residues" evidence="1">
    <location>
        <begin position="100"/>
        <end position="119"/>
    </location>
</feature>
<evidence type="ECO:0000313" key="3">
    <source>
        <dbReference type="EMBL" id="CAG9116275.1"/>
    </source>
</evidence>
<reference evidence="6" key="1">
    <citation type="submission" date="2016-11" db="UniProtKB">
        <authorList>
            <consortium name="WormBaseParasite"/>
        </authorList>
    </citation>
    <scope>IDENTIFICATION</scope>
</reference>
<reference evidence="3" key="2">
    <citation type="submission" date="2020-08" db="EMBL/GenBank/DDBJ databases">
        <authorList>
            <person name="Kikuchi T."/>
        </authorList>
    </citation>
    <scope>NUCLEOTIDE SEQUENCE</scope>
    <source>
        <strain evidence="2">Ka4C1</strain>
    </source>
</reference>
<proteinExistence type="predicted"/>
<evidence type="ECO:0000313" key="5">
    <source>
        <dbReference type="Proteomes" id="UP000659654"/>
    </source>
</evidence>
<dbReference type="WBParaSite" id="BXY_0753700.1">
    <property type="protein sequence ID" value="BXY_0753700.1"/>
    <property type="gene ID" value="BXY_0753700"/>
</dbReference>
<accession>A0A1I7S3F6</accession>
<dbReference type="Proteomes" id="UP000582659">
    <property type="component" value="Unassembled WGS sequence"/>
</dbReference>
<keyword evidence="5" id="KW-1185">Reference proteome</keyword>
<dbReference type="Proteomes" id="UP000659654">
    <property type="component" value="Unassembled WGS sequence"/>
</dbReference>
<dbReference type="EMBL" id="CAJFDI010000004">
    <property type="protein sequence ID" value="CAD5226799.1"/>
    <property type="molecule type" value="Genomic_DNA"/>
</dbReference>
<evidence type="ECO:0000313" key="6">
    <source>
        <dbReference type="WBParaSite" id="BXY_0753700.1"/>
    </source>
</evidence>
<gene>
    <name evidence="2" type="ORF">BXYJ_LOCUS9344</name>
</gene>
<sequence length="119" mass="13635">MEEAWSFSNFDSKVDNESLGAKLKSLIEYGIKGDLPNEVVAEHREWNKKFPDLTVVGSSLKLPKRINSEKAQLLNMITTRLVQHHLLPEMKRILEKNRNHPSSTVGKPRSQTFSLPRII</sequence>
<dbReference type="AlphaFoldDB" id="A0A1I7S3F6"/>
<dbReference type="EMBL" id="CAJFCV020000004">
    <property type="protein sequence ID" value="CAG9116275.1"/>
    <property type="molecule type" value="Genomic_DNA"/>
</dbReference>
<organism evidence="4 6">
    <name type="scientific">Bursaphelenchus xylophilus</name>
    <name type="common">Pinewood nematode worm</name>
    <name type="synonym">Aphelenchoides xylophilus</name>
    <dbReference type="NCBI Taxonomy" id="6326"/>
    <lineage>
        <taxon>Eukaryota</taxon>
        <taxon>Metazoa</taxon>
        <taxon>Ecdysozoa</taxon>
        <taxon>Nematoda</taxon>
        <taxon>Chromadorea</taxon>
        <taxon>Rhabditida</taxon>
        <taxon>Tylenchina</taxon>
        <taxon>Tylenchomorpha</taxon>
        <taxon>Aphelenchoidea</taxon>
        <taxon>Aphelenchoididae</taxon>
        <taxon>Bursaphelenchus</taxon>
    </lineage>
</organism>
<evidence type="ECO:0000313" key="4">
    <source>
        <dbReference type="Proteomes" id="UP000095284"/>
    </source>
</evidence>
<evidence type="ECO:0000313" key="2">
    <source>
        <dbReference type="EMBL" id="CAD5226799.1"/>
    </source>
</evidence>
<protein>
    <submittedName>
        <fullName evidence="2">(pine wood nematode) hypothetical protein</fullName>
    </submittedName>
</protein>